<dbReference type="AlphaFoldDB" id="F3GRN2"/>
<dbReference type="HOGENOM" id="CLU_3337365_0_0_6"/>
<evidence type="ECO:0000313" key="1">
    <source>
        <dbReference type="EMBL" id="EGH49735.1"/>
    </source>
</evidence>
<accession>F3GRN2</accession>
<dbReference type="EMBL" id="AEAI01004651">
    <property type="protein sequence ID" value="EGH49735.1"/>
    <property type="molecule type" value="Genomic_DNA"/>
</dbReference>
<reference evidence="1 2" key="1">
    <citation type="journal article" date="2011" name="PLoS Pathog.">
        <title>Dynamic evolution of pathogenicity revealed by sequencing and comparative genomics of 19 Pseudomonas syringae isolates.</title>
        <authorList>
            <person name="Baltrus D.A."/>
            <person name="Nishimura M.T."/>
            <person name="Romanchuk A."/>
            <person name="Chang J.H."/>
            <person name="Mukhtar M.S."/>
            <person name="Cherkis K."/>
            <person name="Roach J."/>
            <person name="Grant S.R."/>
            <person name="Jones C.D."/>
            <person name="Dangl J.L."/>
        </authorList>
    </citation>
    <scope>NUCLEOTIDE SEQUENCE [LARGE SCALE GENOMIC DNA]</scope>
    <source>
        <strain evidence="1 2">1704B</strain>
    </source>
</reference>
<comment type="caution">
    <text evidence="1">The sequence shown here is derived from an EMBL/GenBank/DDBJ whole genome shotgun (WGS) entry which is preliminary data.</text>
</comment>
<evidence type="ECO:0000313" key="2">
    <source>
        <dbReference type="Proteomes" id="UP000004986"/>
    </source>
</evidence>
<name>F3GRN2_PSESJ</name>
<protein>
    <submittedName>
        <fullName evidence="1">Uncharacterized protein</fullName>
    </submittedName>
</protein>
<dbReference type="Proteomes" id="UP000004986">
    <property type="component" value="Unassembled WGS sequence"/>
</dbReference>
<feature type="non-terminal residue" evidence="1">
    <location>
        <position position="38"/>
    </location>
</feature>
<keyword evidence="2" id="KW-1185">Reference proteome</keyword>
<gene>
    <name evidence="1" type="ORF">PSYPI_48013</name>
</gene>
<organism evidence="1 2">
    <name type="scientific">Pseudomonas syringae pv. pisi str. 1704B</name>
    <dbReference type="NCBI Taxonomy" id="629263"/>
    <lineage>
        <taxon>Bacteria</taxon>
        <taxon>Pseudomonadati</taxon>
        <taxon>Pseudomonadota</taxon>
        <taxon>Gammaproteobacteria</taxon>
        <taxon>Pseudomonadales</taxon>
        <taxon>Pseudomonadaceae</taxon>
        <taxon>Pseudomonas</taxon>
        <taxon>Pseudomonas syringae</taxon>
    </lineage>
</organism>
<proteinExistence type="predicted"/>
<sequence length="38" mass="4153">MLLRQLRGELQQAVASLAHKTRQQGERIHLSASVAVGV</sequence>